<dbReference type="NCBIfam" id="NF009897">
    <property type="entry name" value="PRK13357.1"/>
    <property type="match status" value="1"/>
</dbReference>
<dbReference type="GO" id="GO:0004084">
    <property type="term" value="F:branched-chain-amino-acid transaminase activity"/>
    <property type="evidence" value="ECO:0007669"/>
    <property type="project" value="UniProtKB-EC"/>
</dbReference>
<keyword evidence="14 16" id="KW-0032">Aminotransferase</keyword>
<evidence type="ECO:0000256" key="11">
    <source>
        <dbReference type="ARBA" id="ARBA00049229"/>
    </source>
</evidence>
<dbReference type="Pfam" id="PF01063">
    <property type="entry name" value="Aminotran_4"/>
    <property type="match status" value="1"/>
</dbReference>
<comment type="catalytic activity">
    <reaction evidence="9 14">
        <text>L-valine + 2-oxoglutarate = 3-methyl-2-oxobutanoate + L-glutamate</text>
        <dbReference type="Rhea" id="RHEA:24813"/>
        <dbReference type="ChEBI" id="CHEBI:11851"/>
        <dbReference type="ChEBI" id="CHEBI:16810"/>
        <dbReference type="ChEBI" id="CHEBI:29985"/>
        <dbReference type="ChEBI" id="CHEBI:57762"/>
        <dbReference type="EC" id="2.6.1.42"/>
    </reaction>
</comment>
<evidence type="ECO:0000256" key="14">
    <source>
        <dbReference type="RuleBase" id="RU004517"/>
    </source>
</evidence>
<dbReference type="PIRSF" id="PIRSF006468">
    <property type="entry name" value="BCAT1"/>
    <property type="match status" value="1"/>
</dbReference>
<comment type="caution">
    <text evidence="16">The sequence shown here is derived from an EMBL/GenBank/DDBJ whole genome shotgun (WGS) entry which is preliminary data.</text>
</comment>
<protein>
    <recommendedName>
        <fullName evidence="14">Branched-chain-amino-acid aminotransferase</fullName>
        <ecNumber evidence="14">2.6.1.42</ecNumber>
    </recommendedName>
</protein>
<evidence type="ECO:0000256" key="7">
    <source>
        <dbReference type="ARBA" id="ARBA00022898"/>
    </source>
</evidence>
<dbReference type="RefSeq" id="WP_216470591.1">
    <property type="nucleotide sequence ID" value="NZ_JAHLQI010000005.1"/>
</dbReference>
<dbReference type="Proteomes" id="UP000783588">
    <property type="component" value="Unassembled WGS sequence"/>
</dbReference>
<evidence type="ECO:0000256" key="4">
    <source>
        <dbReference type="ARBA" id="ARBA00005072"/>
    </source>
</evidence>
<comment type="pathway">
    <text evidence="3 15">Amino-acid biosynthesis; L-valine biosynthesis; L-valine from pyruvate: step 4/4.</text>
</comment>
<dbReference type="PANTHER" id="PTHR11825:SF44">
    <property type="entry name" value="BRANCHED-CHAIN-AMINO-ACID AMINOTRANSFERASE"/>
    <property type="match status" value="1"/>
</dbReference>
<evidence type="ECO:0000256" key="1">
    <source>
        <dbReference type="ARBA" id="ARBA00001933"/>
    </source>
</evidence>
<comment type="catalytic activity">
    <reaction evidence="10 14">
        <text>L-isoleucine + 2-oxoglutarate = (S)-3-methyl-2-oxopentanoate + L-glutamate</text>
        <dbReference type="Rhea" id="RHEA:24801"/>
        <dbReference type="ChEBI" id="CHEBI:16810"/>
        <dbReference type="ChEBI" id="CHEBI:29985"/>
        <dbReference type="ChEBI" id="CHEBI:35146"/>
        <dbReference type="ChEBI" id="CHEBI:58045"/>
        <dbReference type="EC" id="2.6.1.42"/>
    </reaction>
</comment>
<evidence type="ECO:0000256" key="3">
    <source>
        <dbReference type="ARBA" id="ARBA00004931"/>
    </source>
</evidence>
<dbReference type="InterPro" id="IPR033939">
    <property type="entry name" value="BCAT_family"/>
</dbReference>
<comment type="cofactor">
    <cofactor evidence="1 13">
        <name>pyridoxal 5'-phosphate</name>
        <dbReference type="ChEBI" id="CHEBI:597326"/>
    </cofactor>
</comment>
<dbReference type="EC" id="2.6.1.42" evidence="14"/>
<accession>A0ABS6ETQ2</accession>
<dbReference type="EMBL" id="JAHLQI010000005">
    <property type="protein sequence ID" value="MBU5490888.1"/>
    <property type="molecule type" value="Genomic_DNA"/>
</dbReference>
<dbReference type="InterPro" id="IPR018300">
    <property type="entry name" value="Aminotrans_IV_CS"/>
</dbReference>
<keyword evidence="14 16" id="KW-0808">Transferase</keyword>
<comment type="pathway">
    <text evidence="2 15">Amino-acid biosynthesis; L-isoleucine biosynthesis; L-isoleucine from 2-oxobutanoate: step 4/4.</text>
</comment>
<sequence>MLDIKFTPTTNKKPKPDQHNLGFGNYYTDHMLIIDHTEGIGWHDARIVPYQPIQLDPAAMVLHYAMESFEGMKAYRTPEGKVQLFRPDCNAERMWNTNARMCLPQLPVEDFVQAVKALVKVEEDWVPSLPGTSLYIRPFIFADEPHLGVRTSKTHQFMIICSPVGAYYSTGINPVKIFVEDEYTRACPGGTGFTKCGGNYAASLISQVKGHELGYEQSLWLDGVEHKYVEEVGSMNCFFKIDGTIYTAPCVGTVLPGVTRRSCIALLEKWGYTVSEERLPIVDIVKASKEGKLEEVFGTGTAAVISPVGELRYEDDVCKINDGKIGDVTQRLYDTLTGIQWGTKPDDMGWTVPVE</sequence>
<gene>
    <name evidence="16" type="ORF">KQI75_09715</name>
</gene>
<reference evidence="16 17" key="1">
    <citation type="submission" date="2021-06" db="EMBL/GenBank/DDBJ databases">
        <authorList>
            <person name="Sun Q."/>
            <person name="Li D."/>
        </authorList>
    </citation>
    <scope>NUCLEOTIDE SEQUENCE [LARGE SCALE GENOMIC DNA]</scope>
    <source>
        <strain evidence="16 17">MSJd-7</strain>
    </source>
</reference>
<dbReference type="InterPro" id="IPR005786">
    <property type="entry name" value="B_amino_transII"/>
</dbReference>
<dbReference type="CDD" id="cd01557">
    <property type="entry name" value="BCAT_beta_family"/>
    <property type="match status" value="1"/>
</dbReference>
<evidence type="ECO:0000256" key="12">
    <source>
        <dbReference type="RuleBase" id="RU004106"/>
    </source>
</evidence>
<evidence type="ECO:0000256" key="15">
    <source>
        <dbReference type="RuleBase" id="RU004519"/>
    </source>
</evidence>
<dbReference type="PANTHER" id="PTHR11825">
    <property type="entry name" value="SUBGROUP IIII AMINOTRANSFERASE"/>
    <property type="match status" value="1"/>
</dbReference>
<comment type="pathway">
    <text evidence="4 15">Amino-acid biosynthesis; L-leucine biosynthesis; L-leucine from 3-methyl-2-oxobutanoate: step 4/4.</text>
</comment>
<dbReference type="NCBIfam" id="TIGR01123">
    <property type="entry name" value="ilvE_II"/>
    <property type="match status" value="1"/>
</dbReference>
<keyword evidence="17" id="KW-1185">Reference proteome</keyword>
<dbReference type="PROSITE" id="PS00770">
    <property type="entry name" value="AA_TRANSFER_CLASS_4"/>
    <property type="match status" value="1"/>
</dbReference>
<evidence type="ECO:0000313" key="17">
    <source>
        <dbReference type="Proteomes" id="UP000783588"/>
    </source>
</evidence>
<evidence type="ECO:0000256" key="2">
    <source>
        <dbReference type="ARBA" id="ARBA00004824"/>
    </source>
</evidence>
<comment type="catalytic activity">
    <reaction evidence="11 14">
        <text>L-leucine + 2-oxoglutarate = 4-methyl-2-oxopentanoate + L-glutamate</text>
        <dbReference type="Rhea" id="RHEA:18321"/>
        <dbReference type="ChEBI" id="CHEBI:16810"/>
        <dbReference type="ChEBI" id="CHEBI:17865"/>
        <dbReference type="ChEBI" id="CHEBI:29985"/>
        <dbReference type="ChEBI" id="CHEBI:57427"/>
        <dbReference type="EC" id="2.6.1.42"/>
    </reaction>
</comment>
<keyword evidence="6 14" id="KW-0028">Amino-acid biosynthesis</keyword>
<name>A0ABS6ETQ2_9FIRM</name>
<evidence type="ECO:0000256" key="5">
    <source>
        <dbReference type="ARBA" id="ARBA00009320"/>
    </source>
</evidence>
<evidence type="ECO:0000313" key="16">
    <source>
        <dbReference type="EMBL" id="MBU5490888.1"/>
    </source>
</evidence>
<dbReference type="InterPro" id="IPR001544">
    <property type="entry name" value="Aminotrans_IV"/>
</dbReference>
<comment type="similarity">
    <text evidence="5 12">Belongs to the class-IV pyridoxal-phosphate-dependent aminotransferase family.</text>
</comment>
<evidence type="ECO:0000256" key="6">
    <source>
        <dbReference type="ARBA" id="ARBA00022605"/>
    </source>
</evidence>
<organism evidence="16 17">
    <name type="scientific">Butyricicoccus intestinisimiae</name>
    <dbReference type="NCBI Taxonomy" id="2841509"/>
    <lineage>
        <taxon>Bacteria</taxon>
        <taxon>Bacillati</taxon>
        <taxon>Bacillota</taxon>
        <taxon>Clostridia</taxon>
        <taxon>Eubacteriales</taxon>
        <taxon>Butyricicoccaceae</taxon>
        <taxon>Butyricicoccus</taxon>
    </lineage>
</organism>
<evidence type="ECO:0000256" key="13">
    <source>
        <dbReference type="RuleBase" id="RU004516"/>
    </source>
</evidence>
<keyword evidence="7 13" id="KW-0663">Pyridoxal phosphate</keyword>
<evidence type="ECO:0000256" key="9">
    <source>
        <dbReference type="ARBA" id="ARBA00048212"/>
    </source>
</evidence>
<proteinExistence type="inferred from homology"/>
<evidence type="ECO:0000256" key="8">
    <source>
        <dbReference type="ARBA" id="ARBA00023304"/>
    </source>
</evidence>
<evidence type="ECO:0000256" key="10">
    <source>
        <dbReference type="ARBA" id="ARBA00048798"/>
    </source>
</evidence>
<keyword evidence="8 14" id="KW-0100">Branched-chain amino acid biosynthesis</keyword>